<accession>A0ABM0JFK7</accession>
<keyword evidence="3" id="KW-1185">Reference proteome</keyword>
<sequence length="910" mass="100722">MYLTTSRSYITCRCGLRKAQSQNAQLSAVAVAVQPVSVSSAKSSVASPVLKPGPSHPKEGGAAQVSVYGPRCSSATFLYAGRVSFTSSWPAKANTTVNVNLTLYKSPTNTTNHKHFFHPGQGSRPWDCGIFSNLSRLHTSTNTHIIAKRLDAPSLLTRLTKPASSVQQTMSASSSSTTGSSSPSANSNRLSFEKSPYLLQHAHNPVDWFPWGPEAFEKAREENKPIFLSVGYSTCHWCHVMERESFENAEIGKLLNENFVNIKVDREERPDVDKVYMTFVQASTGGGGWPMSVWLTPDLKPIVGGTYFPPDDRYYGRPGFKTIVKLIAEQWKEKRAEIEGQGTKILDALMRASHASEHQSATVPAVTCTAKLYEMLDSSFDEERGGFGTAPKFPQPVNLGALFRLFHSEPNDETGARALHMCLLTLTKMANGGIHDHISQGFHRYSTDRTWHVPHFEKMLYDQGQLAVAYSEAYQITKDSLFADVARDIFAYVNRDLSHPAGGFYSAEDADSLPTASSSEKKEGAFCVWKFEELQHLLSGMVENQSIVSLADVFCHYYGVQEGGNVDPLQDPHDELKNQNVLIMTSSLEDTAAKFSLSVPEVMVALKKCQEILFQARQERPRPHLDNKMVSAWNGLMISGFAKGAQALSDPTLVTRAVGAARFLKENMFVSETGILLRSSYTSESDGVSQISKPIEGFADDYAFVIRGLLDLYEACYDEQWLEWAEQLQRKQNELFWDEEDGAYFSSAEGDSSIVLRMKDDQDGAEPSANSVSAMNLLRLAAMLNDRELHGKAERIFRVFSERLEKVPIAVPELASALMFYHATPKQIVVVGDKDSEDTQNLLKVVHSNFLPNKVLLLSSGQADSFVGHHLEIISQLTKVDGQATAYVCENFACSLPVNSPEELEKQLSS</sequence>
<dbReference type="InterPro" id="IPR004879">
    <property type="entry name" value="Ssp411-like_TRX"/>
</dbReference>
<organism evidence="3 4">
    <name type="scientific">Aplysia californica</name>
    <name type="common">California sea hare</name>
    <dbReference type="NCBI Taxonomy" id="6500"/>
    <lineage>
        <taxon>Eukaryota</taxon>
        <taxon>Metazoa</taxon>
        <taxon>Spiralia</taxon>
        <taxon>Lophotrochozoa</taxon>
        <taxon>Mollusca</taxon>
        <taxon>Gastropoda</taxon>
        <taxon>Heterobranchia</taxon>
        <taxon>Euthyneura</taxon>
        <taxon>Tectipleura</taxon>
        <taxon>Aplysiida</taxon>
        <taxon>Aplysioidea</taxon>
        <taxon>Aplysiidae</taxon>
        <taxon>Aplysia</taxon>
    </lineage>
</organism>
<dbReference type="RefSeq" id="XP_005092542.1">
    <property type="nucleotide sequence ID" value="XM_005092485.3"/>
</dbReference>
<dbReference type="InterPro" id="IPR008928">
    <property type="entry name" value="6-hairpin_glycosidase_sf"/>
</dbReference>
<proteinExistence type="predicted"/>
<dbReference type="InterPro" id="IPR024705">
    <property type="entry name" value="Ssp411"/>
</dbReference>
<dbReference type="Gene3D" id="1.50.10.10">
    <property type="match status" value="1"/>
</dbReference>
<protein>
    <submittedName>
        <fullName evidence="4">Spermatogenesis-associated protein 20 isoform X1</fullName>
    </submittedName>
</protein>
<feature type="compositionally biased region" description="Low complexity" evidence="1">
    <location>
        <begin position="163"/>
        <end position="187"/>
    </location>
</feature>
<dbReference type="GeneID" id="101859464"/>
<dbReference type="SUPFAM" id="SSF52833">
    <property type="entry name" value="Thioredoxin-like"/>
    <property type="match status" value="1"/>
</dbReference>
<dbReference type="PANTHER" id="PTHR42899:SF1">
    <property type="entry name" value="SPERMATOGENESIS-ASSOCIATED PROTEIN 20"/>
    <property type="match status" value="1"/>
</dbReference>
<dbReference type="SUPFAM" id="SSF48208">
    <property type="entry name" value="Six-hairpin glycosidases"/>
    <property type="match status" value="1"/>
</dbReference>
<feature type="domain" description="Spermatogenesis-associated protein 20-like TRX" evidence="2">
    <location>
        <begin position="188"/>
        <end position="349"/>
    </location>
</feature>
<evidence type="ECO:0000256" key="1">
    <source>
        <dbReference type="SAM" id="MobiDB-lite"/>
    </source>
</evidence>
<dbReference type="InterPro" id="IPR036249">
    <property type="entry name" value="Thioredoxin-like_sf"/>
</dbReference>
<dbReference type="Pfam" id="PF03190">
    <property type="entry name" value="Thioredox_DsbH"/>
    <property type="match status" value="1"/>
</dbReference>
<evidence type="ECO:0000313" key="3">
    <source>
        <dbReference type="Proteomes" id="UP000694888"/>
    </source>
</evidence>
<gene>
    <name evidence="4" type="primary">LOC101859464</name>
</gene>
<evidence type="ECO:0000313" key="4">
    <source>
        <dbReference type="RefSeq" id="XP_005092542.1"/>
    </source>
</evidence>
<dbReference type="CDD" id="cd02955">
    <property type="entry name" value="SSP411"/>
    <property type="match status" value="1"/>
</dbReference>
<dbReference type="InterPro" id="IPR012341">
    <property type="entry name" value="6hp_glycosidase-like_sf"/>
</dbReference>
<name>A0ABM0JFK7_APLCA</name>
<dbReference type="PANTHER" id="PTHR42899">
    <property type="entry name" value="SPERMATOGENESIS-ASSOCIATED PROTEIN 20"/>
    <property type="match status" value="1"/>
</dbReference>
<evidence type="ECO:0000259" key="2">
    <source>
        <dbReference type="Pfam" id="PF03190"/>
    </source>
</evidence>
<feature type="region of interest" description="Disordered" evidence="1">
    <location>
        <begin position="161"/>
        <end position="189"/>
    </location>
</feature>
<dbReference type="Gene3D" id="3.40.30.10">
    <property type="entry name" value="Glutaredoxin"/>
    <property type="match status" value="1"/>
</dbReference>
<reference evidence="4" key="1">
    <citation type="submission" date="2025-08" db="UniProtKB">
        <authorList>
            <consortium name="RefSeq"/>
        </authorList>
    </citation>
    <scope>IDENTIFICATION</scope>
</reference>
<dbReference type="Proteomes" id="UP000694888">
    <property type="component" value="Unplaced"/>
</dbReference>